<organism evidence="2 3">
    <name type="scientific">Frankliniella fusca</name>
    <dbReference type="NCBI Taxonomy" id="407009"/>
    <lineage>
        <taxon>Eukaryota</taxon>
        <taxon>Metazoa</taxon>
        <taxon>Ecdysozoa</taxon>
        <taxon>Arthropoda</taxon>
        <taxon>Hexapoda</taxon>
        <taxon>Insecta</taxon>
        <taxon>Pterygota</taxon>
        <taxon>Neoptera</taxon>
        <taxon>Paraneoptera</taxon>
        <taxon>Thysanoptera</taxon>
        <taxon>Terebrantia</taxon>
        <taxon>Thripoidea</taxon>
        <taxon>Thripidae</taxon>
        <taxon>Frankliniella</taxon>
    </lineage>
</organism>
<evidence type="ECO:0000313" key="2">
    <source>
        <dbReference type="EMBL" id="KAK3910797.1"/>
    </source>
</evidence>
<dbReference type="EMBL" id="JAHWGI010000134">
    <property type="protein sequence ID" value="KAK3909885.1"/>
    <property type="molecule type" value="Genomic_DNA"/>
</dbReference>
<evidence type="ECO:0000313" key="1">
    <source>
        <dbReference type="EMBL" id="KAK3909885.1"/>
    </source>
</evidence>
<dbReference type="EMBL" id="JAHWGI010000195">
    <property type="protein sequence ID" value="KAK3910797.1"/>
    <property type="molecule type" value="Genomic_DNA"/>
</dbReference>
<keyword evidence="3" id="KW-1185">Reference proteome</keyword>
<sequence>MAAAVAMLQVKQTILGSV</sequence>
<dbReference type="AlphaFoldDB" id="A0AAE1GX21"/>
<accession>A0AAE1GX21</accession>
<proteinExistence type="predicted"/>
<protein>
    <submittedName>
        <fullName evidence="2">Uncharacterized protein</fullName>
    </submittedName>
</protein>
<gene>
    <name evidence="2" type="ORF">KUF71_004285</name>
    <name evidence="1" type="ORF">KUF71_019894</name>
</gene>
<name>A0AAE1GX21_9NEOP</name>
<reference evidence="2" key="2">
    <citation type="journal article" date="2023" name="BMC Genomics">
        <title>Pest status, molecular evolution, and epigenetic factors derived from the genome assembly of Frankliniella fusca, a thysanopteran phytovirus vector.</title>
        <authorList>
            <person name="Catto M.A."/>
            <person name="Labadie P.E."/>
            <person name="Jacobson A.L."/>
            <person name="Kennedy G.G."/>
            <person name="Srinivasan R."/>
            <person name="Hunt B.G."/>
        </authorList>
    </citation>
    <scope>NUCLEOTIDE SEQUENCE</scope>
    <source>
        <strain evidence="2">PL_HMW_Pooled</strain>
    </source>
</reference>
<reference evidence="2" key="1">
    <citation type="submission" date="2021-07" db="EMBL/GenBank/DDBJ databases">
        <authorList>
            <person name="Catto M.A."/>
            <person name="Jacobson A."/>
            <person name="Kennedy G."/>
            <person name="Labadie P."/>
            <person name="Hunt B.G."/>
            <person name="Srinivasan R."/>
        </authorList>
    </citation>
    <scope>NUCLEOTIDE SEQUENCE</scope>
    <source>
        <strain evidence="2">PL_HMW_Pooled</strain>
        <tissue evidence="2">Head</tissue>
    </source>
</reference>
<dbReference type="Proteomes" id="UP001219518">
    <property type="component" value="Unassembled WGS sequence"/>
</dbReference>
<comment type="caution">
    <text evidence="2">The sequence shown here is derived from an EMBL/GenBank/DDBJ whole genome shotgun (WGS) entry which is preliminary data.</text>
</comment>
<evidence type="ECO:0000313" key="3">
    <source>
        <dbReference type="Proteomes" id="UP001219518"/>
    </source>
</evidence>